<dbReference type="GO" id="GO:0006508">
    <property type="term" value="P:proteolysis"/>
    <property type="evidence" value="ECO:0007669"/>
    <property type="project" value="UniProtKB-KW"/>
</dbReference>
<dbReference type="Pfam" id="PF11984">
    <property type="entry name" value="DUF3485"/>
    <property type="match status" value="1"/>
</dbReference>
<keyword evidence="6 8" id="KW-1133">Transmembrane helix</keyword>
<keyword evidence="4 8" id="KW-0812">Transmembrane</keyword>
<organism evidence="10 11">
    <name type="scientific">Salipiger thiooxidans</name>
    <dbReference type="NCBI Taxonomy" id="282683"/>
    <lineage>
        <taxon>Bacteria</taxon>
        <taxon>Pseudomonadati</taxon>
        <taxon>Pseudomonadota</taxon>
        <taxon>Alphaproteobacteria</taxon>
        <taxon>Rhodobacterales</taxon>
        <taxon>Roseobacteraceae</taxon>
        <taxon>Salipiger</taxon>
    </lineage>
</organism>
<dbReference type="GO" id="GO:0008233">
    <property type="term" value="F:peptidase activity"/>
    <property type="evidence" value="ECO:0007669"/>
    <property type="project" value="UniProtKB-KW"/>
</dbReference>
<keyword evidence="3" id="KW-0645">Protease</keyword>
<dbReference type="InterPro" id="IPR013426">
    <property type="entry name" value="EpsH-like"/>
</dbReference>
<comment type="subcellular location">
    <subcellularLocation>
        <location evidence="1">Cell membrane</location>
        <topology evidence="1">Multi-pass membrane protein</topology>
    </subcellularLocation>
</comment>
<dbReference type="OrthoDB" id="9797363at2"/>
<dbReference type="Pfam" id="PF09721">
    <property type="entry name" value="Exosortase_EpsH"/>
    <property type="match status" value="1"/>
</dbReference>
<evidence type="ECO:0000313" key="10">
    <source>
        <dbReference type="EMBL" id="SDE60840.1"/>
    </source>
</evidence>
<evidence type="ECO:0000256" key="8">
    <source>
        <dbReference type="SAM" id="Phobius"/>
    </source>
</evidence>
<dbReference type="EMBL" id="FNAV01000005">
    <property type="protein sequence ID" value="SDE60840.1"/>
    <property type="molecule type" value="Genomic_DNA"/>
</dbReference>
<keyword evidence="7 8" id="KW-0472">Membrane</keyword>
<accession>A0A1G7EB66</accession>
<dbReference type="InterPro" id="IPR026491">
    <property type="entry name" value="ExosortD_VPLPA"/>
</dbReference>
<dbReference type="STRING" id="282683.SAMN04488105_105248"/>
<feature type="transmembrane region" description="Helical" evidence="8">
    <location>
        <begin position="21"/>
        <end position="41"/>
    </location>
</feature>
<dbReference type="NCBIfam" id="TIGR04178">
    <property type="entry name" value="exo_archaeo"/>
    <property type="match status" value="1"/>
</dbReference>
<feature type="transmembrane region" description="Helical" evidence="8">
    <location>
        <begin position="202"/>
        <end position="221"/>
    </location>
</feature>
<evidence type="ECO:0000256" key="2">
    <source>
        <dbReference type="ARBA" id="ARBA00022475"/>
    </source>
</evidence>
<dbReference type="InterPro" id="IPR019127">
    <property type="entry name" value="Exosortase"/>
</dbReference>
<evidence type="ECO:0000256" key="6">
    <source>
        <dbReference type="ARBA" id="ARBA00022989"/>
    </source>
</evidence>
<keyword evidence="5" id="KW-0378">Hydrolase</keyword>
<dbReference type="NCBIfam" id="TIGR02914">
    <property type="entry name" value="EpsI_fam"/>
    <property type="match status" value="1"/>
</dbReference>
<dbReference type="InterPro" id="IPR014263">
    <property type="entry name" value="Methanolan_biosynth_EpsI"/>
</dbReference>
<name>A0A1G7EB66_9RHOB</name>
<feature type="transmembrane region" description="Helical" evidence="8">
    <location>
        <begin position="227"/>
        <end position="253"/>
    </location>
</feature>
<evidence type="ECO:0000256" key="4">
    <source>
        <dbReference type="ARBA" id="ARBA00022692"/>
    </source>
</evidence>
<feature type="transmembrane region" description="Helical" evidence="8">
    <location>
        <begin position="110"/>
        <end position="127"/>
    </location>
</feature>
<keyword evidence="2" id="KW-1003">Cell membrane</keyword>
<evidence type="ECO:0000259" key="9">
    <source>
        <dbReference type="Pfam" id="PF11984"/>
    </source>
</evidence>
<evidence type="ECO:0000256" key="1">
    <source>
        <dbReference type="ARBA" id="ARBA00004651"/>
    </source>
</evidence>
<evidence type="ECO:0000256" key="5">
    <source>
        <dbReference type="ARBA" id="ARBA00022801"/>
    </source>
</evidence>
<evidence type="ECO:0000313" key="11">
    <source>
        <dbReference type="Proteomes" id="UP000198994"/>
    </source>
</evidence>
<evidence type="ECO:0000256" key="7">
    <source>
        <dbReference type="ARBA" id="ARBA00023136"/>
    </source>
</evidence>
<sequence>MSDSAESRFFARPDFRSYDPIGFPLFAALVVVALPIFWLGLQSLGAAWITPEYSHGPVIPLISLYLFLRELRHDPTPAPSEPATRWPGVAVILLGLAFGIFGNLVRIPDVVTYAMIIWIGGIVLTGFGWQRGRTHQLPVLHLVFMLPLPQFVYWHLTIVLQLVSSELGVWFIRLAGVPVYLEGNVINLGVYKLQVAEACSGLRYLFPILSFSYLVAILYRGPFWHKALIFLMAAPLAVLMNSVRIGVIGVLVDRYGIAQAEGFQHFFEGWVVFAVCVAILFGVAVLLQRLTPNPLSLGDTIDLDFEGLGAQAARILSIPPARGIAVATLASLAVTAAFVFAPPAQRVQPEREAFALFPRQVGDWSGHAEPLDRDVAQVLNASDYINAVFTDARDPGHEVGFFSAFYDKQTEGSGIHSPEVCLPVGGWEMFSFGATEVSVPGTVYGTFPLNRAIIEKGLSRQLVYYWFEQRGTRFTNDYLAKADVVWDSLTTGRTDGALVRFVTPISRDETEADADQRLQRFMAQLLPRLPTYVPE</sequence>
<dbReference type="Proteomes" id="UP000198994">
    <property type="component" value="Unassembled WGS sequence"/>
</dbReference>
<dbReference type="AlphaFoldDB" id="A0A1G7EB66"/>
<dbReference type="RefSeq" id="WP_040384714.1">
    <property type="nucleotide sequence ID" value="NZ_FNAV01000005.1"/>
</dbReference>
<dbReference type="NCBIfam" id="TIGR02602">
    <property type="entry name" value="8TM_EpsH"/>
    <property type="match status" value="1"/>
</dbReference>
<feature type="transmembrane region" description="Helical" evidence="8">
    <location>
        <begin position="265"/>
        <end position="287"/>
    </location>
</feature>
<dbReference type="InterPro" id="IPR026392">
    <property type="entry name" value="Exo/Archaeosortase_dom"/>
</dbReference>
<feature type="domain" description="Methanolan biosynthesis EpsI" evidence="9">
    <location>
        <begin position="327"/>
        <end position="532"/>
    </location>
</feature>
<reference evidence="11" key="1">
    <citation type="submission" date="2016-10" db="EMBL/GenBank/DDBJ databases">
        <authorList>
            <person name="Varghese N."/>
            <person name="Submissions S."/>
        </authorList>
    </citation>
    <scope>NUCLEOTIDE SEQUENCE [LARGE SCALE GENOMIC DNA]</scope>
    <source>
        <strain evidence="11">DSM 10146</strain>
    </source>
</reference>
<keyword evidence="11" id="KW-1185">Reference proteome</keyword>
<feature type="transmembrane region" description="Helical" evidence="8">
    <location>
        <begin position="170"/>
        <end position="190"/>
    </location>
</feature>
<dbReference type="GO" id="GO:0005886">
    <property type="term" value="C:plasma membrane"/>
    <property type="evidence" value="ECO:0007669"/>
    <property type="project" value="UniProtKB-SubCell"/>
</dbReference>
<feature type="transmembrane region" description="Helical" evidence="8">
    <location>
        <begin position="53"/>
        <end position="71"/>
    </location>
</feature>
<proteinExistence type="predicted"/>
<feature type="transmembrane region" description="Helical" evidence="8">
    <location>
        <begin position="83"/>
        <end position="104"/>
    </location>
</feature>
<protein>
    <submittedName>
        <fullName evidence="10">Exosortase D, VPLPA-CTERM-specific</fullName>
    </submittedName>
</protein>
<evidence type="ECO:0000256" key="3">
    <source>
        <dbReference type="ARBA" id="ARBA00022670"/>
    </source>
</evidence>
<feature type="transmembrane region" description="Helical" evidence="8">
    <location>
        <begin position="139"/>
        <end position="164"/>
    </location>
</feature>
<dbReference type="NCBIfam" id="TIGR04152">
    <property type="entry name" value="exosort_VPLPA"/>
    <property type="match status" value="1"/>
</dbReference>
<gene>
    <name evidence="10" type="ORF">SAMN04488105_105248</name>
</gene>